<evidence type="ECO:0000256" key="8">
    <source>
        <dbReference type="ARBA" id="ARBA00035655"/>
    </source>
</evidence>
<keyword evidence="6 9" id="KW-1133">Transmembrane helix</keyword>
<evidence type="ECO:0000256" key="1">
    <source>
        <dbReference type="ARBA" id="ARBA00004429"/>
    </source>
</evidence>
<evidence type="ECO:0000256" key="3">
    <source>
        <dbReference type="ARBA" id="ARBA00022475"/>
    </source>
</evidence>
<reference evidence="10 11" key="1">
    <citation type="submission" date="2017-09" db="EMBL/GenBank/DDBJ databases">
        <title>Sequencing the genomes of two abundant thermophiles in Great Basin hot springs: Thermocrinis jamiesonii and novel Chloroflexi Thermoflexus hugenholtzii.</title>
        <authorList>
            <person name="Hedlund B."/>
        </authorList>
    </citation>
    <scope>NUCLEOTIDE SEQUENCE [LARGE SCALE GENOMIC DNA]</scope>
    <source>
        <strain evidence="10 11">G233</strain>
    </source>
</reference>
<comment type="subcellular location">
    <subcellularLocation>
        <location evidence="1">Cell inner membrane</location>
        <topology evidence="1">Multi-pass membrane protein</topology>
    </subcellularLocation>
</comment>
<keyword evidence="4" id="KW-0997">Cell inner membrane</keyword>
<feature type="transmembrane region" description="Helical" evidence="9">
    <location>
        <begin position="107"/>
        <end position="125"/>
    </location>
</feature>
<dbReference type="PANTHER" id="PTHR30574">
    <property type="entry name" value="INNER MEMBRANE PROTEIN YEDE"/>
    <property type="match status" value="1"/>
</dbReference>
<evidence type="ECO:0000256" key="9">
    <source>
        <dbReference type="SAM" id="Phobius"/>
    </source>
</evidence>
<dbReference type="RefSeq" id="WP_098502597.1">
    <property type="nucleotide sequence ID" value="NZ_PDJQ01000001.1"/>
</dbReference>
<evidence type="ECO:0000256" key="5">
    <source>
        <dbReference type="ARBA" id="ARBA00022692"/>
    </source>
</evidence>
<dbReference type="InterPro" id="IPR007272">
    <property type="entry name" value="Sulf_transp_TsuA/YedE"/>
</dbReference>
<evidence type="ECO:0000256" key="4">
    <source>
        <dbReference type="ARBA" id="ARBA00022519"/>
    </source>
</evidence>
<keyword evidence="2" id="KW-0813">Transport</keyword>
<protein>
    <submittedName>
        <fullName evidence="10">Uncharacterized protein</fullName>
    </submittedName>
</protein>
<sequence length="167" mass="17191">MPLILHDLAPLHWAVAGAGIALVTLALLAVASHRLGVSTGFENVCGLVVKAPYFGREAIRGSNGWRLPLLGGLVLGGFVSAVLGGGWEPTWALGMFDTEIGWGPAGKVAWMFVGGVLIGFGTRLAGGCTSGHGIFGLSNLELPSLVSTVSFMAAGAVTTNFIYRVLV</sequence>
<feature type="transmembrane region" description="Helical" evidence="9">
    <location>
        <begin position="67"/>
        <end position="87"/>
    </location>
</feature>
<evidence type="ECO:0000256" key="6">
    <source>
        <dbReference type="ARBA" id="ARBA00022989"/>
    </source>
</evidence>
<dbReference type="Pfam" id="PF04143">
    <property type="entry name" value="Sulf_transp"/>
    <property type="match status" value="1"/>
</dbReference>
<name>A0A2A9HD91_TEPT2</name>
<evidence type="ECO:0000313" key="11">
    <source>
        <dbReference type="Proteomes" id="UP000223071"/>
    </source>
</evidence>
<feature type="transmembrane region" description="Helical" evidence="9">
    <location>
        <begin position="12"/>
        <end position="31"/>
    </location>
</feature>
<proteinExistence type="inferred from homology"/>
<dbReference type="AlphaFoldDB" id="A0A2A9HD91"/>
<evidence type="ECO:0000256" key="7">
    <source>
        <dbReference type="ARBA" id="ARBA00023136"/>
    </source>
</evidence>
<comment type="similarity">
    <text evidence="8">Belongs to the TsuA/YedE (TC 9.B.102) family.</text>
</comment>
<dbReference type="GO" id="GO:0005886">
    <property type="term" value="C:plasma membrane"/>
    <property type="evidence" value="ECO:0007669"/>
    <property type="project" value="UniProtKB-SubCell"/>
</dbReference>
<dbReference type="PANTHER" id="PTHR30574:SF1">
    <property type="entry name" value="SULPHUR TRANSPORT DOMAIN-CONTAINING PROTEIN"/>
    <property type="match status" value="1"/>
</dbReference>
<feature type="transmembrane region" description="Helical" evidence="9">
    <location>
        <begin position="145"/>
        <end position="166"/>
    </location>
</feature>
<evidence type="ECO:0000313" key="10">
    <source>
        <dbReference type="EMBL" id="PFG73121.1"/>
    </source>
</evidence>
<comment type="caution">
    <text evidence="10">The sequence shown here is derived from an EMBL/GenBank/DDBJ whole genome shotgun (WGS) entry which is preliminary data.</text>
</comment>
<accession>A0A2A9HD91</accession>
<gene>
    <name evidence="10" type="ORF">A9A59_0315</name>
</gene>
<dbReference type="Proteomes" id="UP000223071">
    <property type="component" value="Unassembled WGS sequence"/>
</dbReference>
<keyword evidence="3" id="KW-1003">Cell membrane</keyword>
<dbReference type="EMBL" id="PDJQ01000001">
    <property type="protein sequence ID" value="PFG73121.1"/>
    <property type="molecule type" value="Genomic_DNA"/>
</dbReference>
<keyword evidence="5 9" id="KW-0812">Transmembrane</keyword>
<evidence type="ECO:0000256" key="2">
    <source>
        <dbReference type="ARBA" id="ARBA00022448"/>
    </source>
</evidence>
<keyword evidence="11" id="KW-1185">Reference proteome</keyword>
<organism evidence="10 11">
    <name type="scientific">Tepidiforma thermophila (strain KCTC 52669 / CGMCC 1.13589 / G233)</name>
    <dbReference type="NCBI Taxonomy" id="2761530"/>
    <lineage>
        <taxon>Bacteria</taxon>
        <taxon>Bacillati</taxon>
        <taxon>Chloroflexota</taxon>
        <taxon>Tepidiformia</taxon>
        <taxon>Tepidiformales</taxon>
        <taxon>Tepidiformaceae</taxon>
        <taxon>Tepidiforma</taxon>
    </lineage>
</organism>
<keyword evidence="7 9" id="KW-0472">Membrane</keyword>